<dbReference type="InterPro" id="IPR043129">
    <property type="entry name" value="ATPase_NBD"/>
</dbReference>
<reference evidence="2" key="2">
    <citation type="journal article" date="2021" name="PeerJ">
        <title>Extensive microbial diversity within the chicken gut microbiome revealed by metagenomics and culture.</title>
        <authorList>
            <person name="Gilroy R."/>
            <person name="Ravi A."/>
            <person name="Getino M."/>
            <person name="Pursley I."/>
            <person name="Horton D.L."/>
            <person name="Alikhan N.F."/>
            <person name="Baker D."/>
            <person name="Gharbi K."/>
            <person name="Hall N."/>
            <person name="Watson M."/>
            <person name="Adriaenssens E.M."/>
            <person name="Foster-Nyarko E."/>
            <person name="Jarju S."/>
            <person name="Secka A."/>
            <person name="Antonio M."/>
            <person name="Oren A."/>
            <person name="Chaudhuri R.R."/>
            <person name="La Ragione R."/>
            <person name="Hildebrand F."/>
            <person name="Pallen M.J."/>
        </authorList>
    </citation>
    <scope>NUCLEOTIDE SEQUENCE</scope>
    <source>
        <strain evidence="2">CHK33-4379</strain>
    </source>
</reference>
<gene>
    <name evidence="2" type="primary">tsaB</name>
    <name evidence="2" type="ORF">IAC39_03025</name>
</gene>
<evidence type="ECO:0000259" key="1">
    <source>
        <dbReference type="Pfam" id="PF00814"/>
    </source>
</evidence>
<dbReference type="NCBIfam" id="TIGR03725">
    <property type="entry name" value="T6A_YeaZ"/>
    <property type="match status" value="1"/>
</dbReference>
<dbReference type="InterPro" id="IPR022496">
    <property type="entry name" value="T6A_TsaB"/>
</dbReference>
<dbReference type="SUPFAM" id="SSF53067">
    <property type="entry name" value="Actin-like ATPase domain"/>
    <property type="match status" value="2"/>
</dbReference>
<organism evidence="2 3">
    <name type="scientific">Candidatus Faeciplasma pullistercoris</name>
    <dbReference type="NCBI Taxonomy" id="2840800"/>
    <lineage>
        <taxon>Bacteria</taxon>
        <taxon>Bacillati</taxon>
        <taxon>Bacillota</taxon>
        <taxon>Clostridia</taxon>
        <taxon>Eubacteriales</taxon>
        <taxon>Oscillospiraceae</taxon>
        <taxon>Oscillospiraceae incertae sedis</taxon>
        <taxon>Candidatus Faeciplasma</taxon>
    </lineage>
</organism>
<dbReference type="AlphaFoldDB" id="A0A9D1KL94"/>
<dbReference type="Gene3D" id="3.30.420.40">
    <property type="match status" value="2"/>
</dbReference>
<reference evidence="2" key="1">
    <citation type="submission" date="2020-10" db="EMBL/GenBank/DDBJ databases">
        <authorList>
            <person name="Gilroy R."/>
        </authorList>
    </citation>
    <scope>NUCLEOTIDE SEQUENCE</scope>
    <source>
        <strain evidence="2">CHK33-4379</strain>
    </source>
</reference>
<protein>
    <submittedName>
        <fullName evidence="2">tRNA (Adenosine(37)-N6)-threonylcarbamoyltransferase complex dimerization subunit type 1 TsaB</fullName>
    </submittedName>
</protein>
<evidence type="ECO:0000313" key="2">
    <source>
        <dbReference type="EMBL" id="HIT58673.1"/>
    </source>
</evidence>
<proteinExistence type="predicted"/>
<dbReference type="GO" id="GO:0005829">
    <property type="term" value="C:cytosol"/>
    <property type="evidence" value="ECO:0007669"/>
    <property type="project" value="TreeGrafter"/>
</dbReference>
<dbReference type="GO" id="GO:0002949">
    <property type="term" value="P:tRNA threonylcarbamoyladenosine modification"/>
    <property type="evidence" value="ECO:0007669"/>
    <property type="project" value="InterPro"/>
</dbReference>
<dbReference type="InterPro" id="IPR000905">
    <property type="entry name" value="Gcp-like_dom"/>
</dbReference>
<dbReference type="PANTHER" id="PTHR11735">
    <property type="entry name" value="TRNA N6-ADENOSINE THREONYLCARBAMOYLTRANSFERASE"/>
    <property type="match status" value="1"/>
</dbReference>
<name>A0A9D1KL94_9FIRM</name>
<dbReference type="Proteomes" id="UP000824136">
    <property type="component" value="Unassembled WGS sequence"/>
</dbReference>
<dbReference type="Pfam" id="PF00814">
    <property type="entry name" value="TsaD"/>
    <property type="match status" value="1"/>
</dbReference>
<dbReference type="EMBL" id="DVLL01000012">
    <property type="protein sequence ID" value="HIT58673.1"/>
    <property type="molecule type" value="Genomic_DNA"/>
</dbReference>
<accession>A0A9D1KL94</accession>
<comment type="caution">
    <text evidence="2">The sequence shown here is derived from an EMBL/GenBank/DDBJ whole genome shotgun (WGS) entry which is preliminary data.</text>
</comment>
<dbReference type="CDD" id="cd24032">
    <property type="entry name" value="ASKHA_NBD_TsaB"/>
    <property type="match status" value="1"/>
</dbReference>
<sequence length="233" mass="24297">MTVLGIDTSGKTASCAVLRDGILLGQRSVYTSLTHSQVILPFVESLLDDVGLKLCDIDIIAVADGPGSYTGLRIGISVVKGLCYDGKPCLGVSTLEALAYNCAAAKARIIPVMSARPGIVYFGAYDSDGESIACAADDRVAPVGELEAVADGYQGDIILTGDAAQTVKDTLFADNPSVRIAPVSQRLQQASGVCEAALRHLDMAGGAASLNARYLQVTKAEKDLFEKNSHSNS</sequence>
<feature type="domain" description="Gcp-like" evidence="1">
    <location>
        <begin position="32"/>
        <end position="170"/>
    </location>
</feature>
<dbReference type="PANTHER" id="PTHR11735:SF11">
    <property type="entry name" value="TRNA THREONYLCARBAMOYLADENOSINE BIOSYNTHESIS PROTEIN TSAB"/>
    <property type="match status" value="1"/>
</dbReference>
<evidence type="ECO:0000313" key="3">
    <source>
        <dbReference type="Proteomes" id="UP000824136"/>
    </source>
</evidence>